<dbReference type="EMBL" id="CH479259">
    <property type="protein sequence ID" value="EDW39409.1"/>
    <property type="molecule type" value="Genomic_DNA"/>
</dbReference>
<dbReference type="AlphaFoldDB" id="B4HBM1"/>
<reference evidence="2 3" key="1">
    <citation type="journal article" date="2007" name="Nature">
        <title>Evolution of genes and genomes on the Drosophila phylogeny.</title>
        <authorList>
            <consortium name="Drosophila 12 Genomes Consortium"/>
            <person name="Clark A.G."/>
            <person name="Eisen M.B."/>
            <person name="Smith D.R."/>
            <person name="Bergman C.M."/>
            <person name="Oliver B."/>
            <person name="Markow T.A."/>
            <person name="Kaufman T.C."/>
            <person name="Kellis M."/>
            <person name="Gelbart W."/>
            <person name="Iyer V.N."/>
            <person name="Pollard D.A."/>
            <person name="Sackton T.B."/>
            <person name="Larracuente A.M."/>
            <person name="Singh N.D."/>
            <person name="Abad J.P."/>
            <person name="Abt D.N."/>
            <person name="Adryan B."/>
            <person name="Aguade M."/>
            <person name="Akashi H."/>
            <person name="Anderson W.W."/>
            <person name="Aquadro C.F."/>
            <person name="Ardell D.H."/>
            <person name="Arguello R."/>
            <person name="Artieri C.G."/>
            <person name="Barbash D.A."/>
            <person name="Barker D."/>
            <person name="Barsanti P."/>
            <person name="Batterham P."/>
            <person name="Batzoglou S."/>
            <person name="Begun D."/>
            <person name="Bhutkar A."/>
            <person name="Blanco E."/>
            <person name="Bosak S.A."/>
            <person name="Bradley R.K."/>
            <person name="Brand A.D."/>
            <person name="Brent M.R."/>
            <person name="Brooks A.N."/>
            <person name="Brown R.H."/>
            <person name="Butlin R.K."/>
            <person name="Caggese C."/>
            <person name="Calvi B.R."/>
            <person name="Bernardo de Carvalho A."/>
            <person name="Caspi A."/>
            <person name="Castrezana S."/>
            <person name="Celniker S.E."/>
            <person name="Chang J.L."/>
            <person name="Chapple C."/>
            <person name="Chatterji S."/>
            <person name="Chinwalla A."/>
            <person name="Civetta A."/>
            <person name="Clifton S.W."/>
            <person name="Comeron J.M."/>
            <person name="Costello J.C."/>
            <person name="Coyne J.A."/>
            <person name="Daub J."/>
            <person name="David R.G."/>
            <person name="Delcher A.L."/>
            <person name="Delehaunty K."/>
            <person name="Do C.B."/>
            <person name="Ebling H."/>
            <person name="Edwards K."/>
            <person name="Eickbush T."/>
            <person name="Evans J.D."/>
            <person name="Filipski A."/>
            <person name="Findeiss S."/>
            <person name="Freyhult E."/>
            <person name="Fulton L."/>
            <person name="Fulton R."/>
            <person name="Garcia A.C."/>
            <person name="Gardiner A."/>
            <person name="Garfield D.A."/>
            <person name="Garvin B.E."/>
            <person name="Gibson G."/>
            <person name="Gilbert D."/>
            <person name="Gnerre S."/>
            <person name="Godfrey J."/>
            <person name="Good R."/>
            <person name="Gotea V."/>
            <person name="Gravely B."/>
            <person name="Greenberg A.J."/>
            <person name="Griffiths-Jones S."/>
            <person name="Gross S."/>
            <person name="Guigo R."/>
            <person name="Gustafson E.A."/>
            <person name="Haerty W."/>
            <person name="Hahn M.W."/>
            <person name="Halligan D.L."/>
            <person name="Halpern A.L."/>
            <person name="Halter G.M."/>
            <person name="Han M.V."/>
            <person name="Heger A."/>
            <person name="Hillier L."/>
            <person name="Hinrichs A.S."/>
            <person name="Holmes I."/>
            <person name="Hoskins R.A."/>
            <person name="Hubisz M.J."/>
            <person name="Hultmark D."/>
            <person name="Huntley M.A."/>
            <person name="Jaffe D.B."/>
            <person name="Jagadeeshan S."/>
            <person name="Jeck W.R."/>
            <person name="Johnson J."/>
            <person name="Jones C.D."/>
            <person name="Jordan W.C."/>
            <person name="Karpen G.H."/>
            <person name="Kataoka E."/>
            <person name="Keightley P.D."/>
            <person name="Kheradpour P."/>
            <person name="Kirkness E.F."/>
            <person name="Koerich L.B."/>
            <person name="Kristiansen K."/>
            <person name="Kudrna D."/>
            <person name="Kulathinal R.J."/>
            <person name="Kumar S."/>
            <person name="Kwok R."/>
            <person name="Lander E."/>
            <person name="Langley C.H."/>
            <person name="Lapoint R."/>
            <person name="Lazzaro B.P."/>
            <person name="Lee S.J."/>
            <person name="Levesque L."/>
            <person name="Li R."/>
            <person name="Lin C.F."/>
            <person name="Lin M.F."/>
            <person name="Lindblad-Toh K."/>
            <person name="Llopart A."/>
            <person name="Long M."/>
            <person name="Low L."/>
            <person name="Lozovsky E."/>
            <person name="Lu J."/>
            <person name="Luo M."/>
            <person name="Machado C.A."/>
            <person name="Makalowski W."/>
            <person name="Marzo M."/>
            <person name="Matsuda M."/>
            <person name="Matzkin L."/>
            <person name="McAllister B."/>
            <person name="McBride C.S."/>
            <person name="McKernan B."/>
            <person name="McKernan K."/>
            <person name="Mendez-Lago M."/>
            <person name="Minx P."/>
            <person name="Mollenhauer M.U."/>
            <person name="Montooth K."/>
            <person name="Mount S.M."/>
            <person name="Mu X."/>
            <person name="Myers E."/>
            <person name="Negre B."/>
            <person name="Newfeld S."/>
            <person name="Nielsen R."/>
            <person name="Noor M.A."/>
            <person name="O'Grady P."/>
            <person name="Pachter L."/>
            <person name="Papaceit M."/>
            <person name="Parisi M.J."/>
            <person name="Parisi M."/>
            <person name="Parts L."/>
            <person name="Pedersen J.S."/>
            <person name="Pesole G."/>
            <person name="Phillippy A.M."/>
            <person name="Ponting C.P."/>
            <person name="Pop M."/>
            <person name="Porcelli D."/>
            <person name="Powell J.R."/>
            <person name="Prohaska S."/>
            <person name="Pruitt K."/>
            <person name="Puig M."/>
            <person name="Quesneville H."/>
            <person name="Ram K.R."/>
            <person name="Rand D."/>
            <person name="Rasmussen M.D."/>
            <person name="Reed L.K."/>
            <person name="Reenan R."/>
            <person name="Reily A."/>
            <person name="Remington K.A."/>
            <person name="Rieger T.T."/>
            <person name="Ritchie M.G."/>
            <person name="Robin C."/>
            <person name="Rogers Y.H."/>
            <person name="Rohde C."/>
            <person name="Rozas J."/>
            <person name="Rubenfield M.J."/>
            <person name="Ruiz A."/>
            <person name="Russo S."/>
            <person name="Salzberg S.L."/>
            <person name="Sanchez-Gracia A."/>
            <person name="Saranga D.J."/>
            <person name="Sato H."/>
            <person name="Schaeffer S.W."/>
            <person name="Schatz M.C."/>
            <person name="Schlenke T."/>
            <person name="Schwartz R."/>
            <person name="Segarra C."/>
            <person name="Singh R.S."/>
            <person name="Sirot L."/>
            <person name="Sirota M."/>
            <person name="Sisneros N.B."/>
            <person name="Smith C.D."/>
            <person name="Smith T.F."/>
            <person name="Spieth J."/>
            <person name="Stage D.E."/>
            <person name="Stark A."/>
            <person name="Stephan W."/>
            <person name="Strausberg R.L."/>
            <person name="Strempel S."/>
            <person name="Sturgill D."/>
            <person name="Sutton G."/>
            <person name="Sutton G.G."/>
            <person name="Tao W."/>
            <person name="Teichmann S."/>
            <person name="Tobari Y.N."/>
            <person name="Tomimura Y."/>
            <person name="Tsolas J.M."/>
            <person name="Valente V.L."/>
            <person name="Venter E."/>
            <person name="Venter J.C."/>
            <person name="Vicario S."/>
            <person name="Vieira F.G."/>
            <person name="Vilella A.J."/>
            <person name="Villasante A."/>
            <person name="Walenz B."/>
            <person name="Wang J."/>
            <person name="Wasserman M."/>
            <person name="Watts T."/>
            <person name="Wilson D."/>
            <person name="Wilson R.K."/>
            <person name="Wing R.A."/>
            <person name="Wolfner M.F."/>
            <person name="Wong A."/>
            <person name="Wong G.K."/>
            <person name="Wu C.I."/>
            <person name="Wu G."/>
            <person name="Yamamoto D."/>
            <person name="Yang H.P."/>
            <person name="Yang S.P."/>
            <person name="Yorke J.A."/>
            <person name="Yoshida K."/>
            <person name="Zdobnov E."/>
            <person name="Zhang P."/>
            <person name="Zhang Y."/>
            <person name="Zimin A.V."/>
            <person name="Baldwin J."/>
            <person name="Abdouelleil A."/>
            <person name="Abdulkadir J."/>
            <person name="Abebe A."/>
            <person name="Abera B."/>
            <person name="Abreu J."/>
            <person name="Acer S.C."/>
            <person name="Aftuck L."/>
            <person name="Alexander A."/>
            <person name="An P."/>
            <person name="Anderson E."/>
            <person name="Anderson S."/>
            <person name="Arachi H."/>
            <person name="Azer M."/>
            <person name="Bachantsang P."/>
            <person name="Barry A."/>
            <person name="Bayul T."/>
            <person name="Berlin A."/>
            <person name="Bessette D."/>
            <person name="Bloom T."/>
            <person name="Blye J."/>
            <person name="Boguslavskiy L."/>
            <person name="Bonnet C."/>
            <person name="Boukhgalter B."/>
            <person name="Bourzgui I."/>
            <person name="Brown A."/>
            <person name="Cahill P."/>
            <person name="Channer S."/>
            <person name="Cheshatsang Y."/>
            <person name="Chuda L."/>
            <person name="Citroen M."/>
            <person name="Collymore A."/>
            <person name="Cooke P."/>
            <person name="Costello M."/>
            <person name="D'Aco K."/>
            <person name="Daza R."/>
            <person name="De Haan G."/>
            <person name="DeGray S."/>
            <person name="DeMaso C."/>
            <person name="Dhargay N."/>
            <person name="Dooley K."/>
            <person name="Dooley E."/>
            <person name="Doricent M."/>
            <person name="Dorje P."/>
            <person name="Dorjee K."/>
            <person name="Dupes A."/>
            <person name="Elong R."/>
            <person name="Falk J."/>
            <person name="Farina A."/>
            <person name="Faro S."/>
            <person name="Ferguson D."/>
            <person name="Fisher S."/>
            <person name="Foley C.D."/>
            <person name="Franke A."/>
            <person name="Friedrich D."/>
            <person name="Gadbois L."/>
            <person name="Gearin G."/>
            <person name="Gearin C.R."/>
            <person name="Giannoukos G."/>
            <person name="Goode T."/>
            <person name="Graham J."/>
            <person name="Grandbois E."/>
            <person name="Grewal S."/>
            <person name="Gyaltsen K."/>
            <person name="Hafez N."/>
            <person name="Hagos B."/>
            <person name="Hall J."/>
            <person name="Henson C."/>
            <person name="Hollinger A."/>
            <person name="Honan T."/>
            <person name="Huard M.D."/>
            <person name="Hughes L."/>
            <person name="Hurhula B."/>
            <person name="Husby M.E."/>
            <person name="Kamat A."/>
            <person name="Kanga B."/>
            <person name="Kashin S."/>
            <person name="Khazanovich D."/>
            <person name="Kisner P."/>
            <person name="Lance K."/>
            <person name="Lara M."/>
            <person name="Lee W."/>
            <person name="Lennon N."/>
            <person name="Letendre F."/>
            <person name="LeVine R."/>
            <person name="Lipovsky A."/>
            <person name="Liu X."/>
            <person name="Liu J."/>
            <person name="Liu S."/>
            <person name="Lokyitsang T."/>
            <person name="Lokyitsang Y."/>
            <person name="Lubonja R."/>
            <person name="Lui A."/>
            <person name="MacDonald P."/>
            <person name="Magnisalis V."/>
            <person name="Maru K."/>
            <person name="Matthews C."/>
            <person name="McCusker W."/>
            <person name="McDonough S."/>
            <person name="Mehta T."/>
            <person name="Meldrim J."/>
            <person name="Meneus L."/>
            <person name="Mihai O."/>
            <person name="Mihalev A."/>
            <person name="Mihova T."/>
            <person name="Mittelman R."/>
            <person name="Mlenga V."/>
            <person name="Montmayeur A."/>
            <person name="Mulrain L."/>
            <person name="Navidi A."/>
            <person name="Naylor J."/>
            <person name="Negash T."/>
            <person name="Nguyen T."/>
            <person name="Nguyen N."/>
            <person name="Nicol R."/>
            <person name="Norbu C."/>
            <person name="Norbu N."/>
            <person name="Novod N."/>
            <person name="O'Neill B."/>
            <person name="Osman S."/>
            <person name="Markiewicz E."/>
            <person name="Oyono O.L."/>
            <person name="Patti C."/>
            <person name="Phunkhang P."/>
            <person name="Pierre F."/>
            <person name="Priest M."/>
            <person name="Raghuraman S."/>
            <person name="Rege F."/>
            <person name="Reyes R."/>
            <person name="Rise C."/>
            <person name="Rogov P."/>
            <person name="Ross K."/>
            <person name="Ryan E."/>
            <person name="Settipalli S."/>
            <person name="Shea T."/>
            <person name="Sherpa N."/>
            <person name="Shi L."/>
            <person name="Shih D."/>
            <person name="Sparrow T."/>
            <person name="Spaulding J."/>
            <person name="Stalker J."/>
            <person name="Stange-Thomann N."/>
            <person name="Stavropoulos S."/>
            <person name="Stone C."/>
            <person name="Strader C."/>
            <person name="Tesfaye S."/>
            <person name="Thomson T."/>
            <person name="Thoulutsang Y."/>
            <person name="Thoulutsang D."/>
            <person name="Topham K."/>
            <person name="Topping I."/>
            <person name="Tsamla T."/>
            <person name="Vassiliev H."/>
            <person name="Vo A."/>
            <person name="Wangchuk T."/>
            <person name="Wangdi T."/>
            <person name="Weiand M."/>
            <person name="Wilkinson J."/>
            <person name="Wilson A."/>
            <person name="Yadav S."/>
            <person name="Young G."/>
            <person name="Yu Q."/>
            <person name="Zembek L."/>
            <person name="Zhong D."/>
            <person name="Zimmer A."/>
            <person name="Zwirko Z."/>
            <person name="Jaffe D.B."/>
            <person name="Alvarez P."/>
            <person name="Brockman W."/>
            <person name="Butler J."/>
            <person name="Chin C."/>
            <person name="Gnerre S."/>
            <person name="Grabherr M."/>
            <person name="Kleber M."/>
            <person name="Mauceli E."/>
            <person name="MacCallum I."/>
        </authorList>
    </citation>
    <scope>NUCLEOTIDE SEQUENCE [LARGE SCALE GENOMIC DNA]</scope>
    <source>
        <strain evidence="3">MSH-3 / Tucson 14011-0111.49</strain>
    </source>
</reference>
<proteinExistence type="predicted"/>
<organism evidence="3">
    <name type="scientific">Drosophila persimilis</name>
    <name type="common">Fruit fly</name>
    <dbReference type="NCBI Taxonomy" id="7234"/>
    <lineage>
        <taxon>Eukaryota</taxon>
        <taxon>Metazoa</taxon>
        <taxon>Ecdysozoa</taxon>
        <taxon>Arthropoda</taxon>
        <taxon>Hexapoda</taxon>
        <taxon>Insecta</taxon>
        <taxon>Pterygota</taxon>
        <taxon>Neoptera</taxon>
        <taxon>Endopterygota</taxon>
        <taxon>Diptera</taxon>
        <taxon>Brachycera</taxon>
        <taxon>Muscomorpha</taxon>
        <taxon>Ephydroidea</taxon>
        <taxon>Drosophilidae</taxon>
        <taxon>Drosophila</taxon>
        <taxon>Sophophora</taxon>
    </lineage>
</organism>
<accession>B4HBM1</accession>
<sequence>MPRNLAKSKLMQVPIAMLPCSIHAPSMLHGSMLGCLDAWDAVNQTVDFSVSVPKELLVGNLAPTCSALRRHAAELNDSASGSLSRKNILIATIAVAGLQSPVSSIQHPVSSHQSPSPRALWSKTPRLANP</sequence>
<name>B4HBM1_DROPE</name>
<dbReference type="HOGENOM" id="CLU_1940296_0_0_1"/>
<evidence type="ECO:0000313" key="3">
    <source>
        <dbReference type="Proteomes" id="UP000008744"/>
    </source>
</evidence>
<feature type="region of interest" description="Disordered" evidence="1">
    <location>
        <begin position="105"/>
        <end position="130"/>
    </location>
</feature>
<dbReference type="Proteomes" id="UP000008744">
    <property type="component" value="Unassembled WGS sequence"/>
</dbReference>
<feature type="compositionally biased region" description="Low complexity" evidence="1">
    <location>
        <begin position="105"/>
        <end position="117"/>
    </location>
</feature>
<gene>
    <name evidence="2" type="primary">Dper\GL23318</name>
    <name evidence="2" type="ORF">Dper_GL23318</name>
</gene>
<keyword evidence="3" id="KW-1185">Reference proteome</keyword>
<evidence type="ECO:0000313" key="2">
    <source>
        <dbReference type="EMBL" id="EDW39409.1"/>
    </source>
</evidence>
<dbReference type="PROSITE" id="PS51257">
    <property type="entry name" value="PROKAR_LIPOPROTEIN"/>
    <property type="match status" value="1"/>
</dbReference>
<evidence type="ECO:0000256" key="1">
    <source>
        <dbReference type="SAM" id="MobiDB-lite"/>
    </source>
</evidence>
<protein>
    <submittedName>
        <fullName evidence="2">GL23318</fullName>
    </submittedName>
</protein>